<reference evidence="13" key="1">
    <citation type="journal article" date="2019" name="Int. J. Syst. Evol. Microbiol.">
        <title>The Global Catalogue of Microorganisms (GCM) 10K type strain sequencing project: providing services to taxonomists for standard genome sequencing and annotation.</title>
        <authorList>
            <consortium name="The Broad Institute Genomics Platform"/>
            <consortium name="The Broad Institute Genome Sequencing Center for Infectious Disease"/>
            <person name="Wu L."/>
            <person name="Ma J."/>
        </authorList>
    </citation>
    <scope>NUCLEOTIDE SEQUENCE [LARGE SCALE GENOMIC DNA]</scope>
    <source>
        <strain evidence="13">JCM 18274</strain>
    </source>
</reference>
<dbReference type="Pfam" id="PF00593">
    <property type="entry name" value="TonB_dep_Rec_b-barrel"/>
    <property type="match status" value="1"/>
</dbReference>
<dbReference type="Pfam" id="PF07715">
    <property type="entry name" value="Plug"/>
    <property type="match status" value="1"/>
</dbReference>
<evidence type="ECO:0000256" key="4">
    <source>
        <dbReference type="ARBA" id="ARBA00022692"/>
    </source>
</evidence>
<evidence type="ECO:0000256" key="2">
    <source>
        <dbReference type="ARBA" id="ARBA00022448"/>
    </source>
</evidence>
<dbReference type="PANTHER" id="PTHR47234">
    <property type="match status" value="1"/>
</dbReference>
<evidence type="ECO:0000313" key="12">
    <source>
        <dbReference type="EMBL" id="GAA4895181.1"/>
    </source>
</evidence>
<dbReference type="InterPro" id="IPR000531">
    <property type="entry name" value="Beta-barrel_TonB"/>
</dbReference>
<accession>A0ABP9F8N2</accession>
<dbReference type="Gene3D" id="2.60.40.1120">
    <property type="entry name" value="Carboxypeptidase-like, regulatory domain"/>
    <property type="match status" value="1"/>
</dbReference>
<feature type="domain" description="TonB-dependent receptor-like beta-barrel" evidence="10">
    <location>
        <begin position="482"/>
        <end position="922"/>
    </location>
</feature>
<dbReference type="Proteomes" id="UP001500433">
    <property type="component" value="Unassembled WGS sequence"/>
</dbReference>
<comment type="similarity">
    <text evidence="8 9">Belongs to the TonB-dependent receptor family.</text>
</comment>
<dbReference type="Gene3D" id="2.170.130.10">
    <property type="entry name" value="TonB-dependent receptor, plug domain"/>
    <property type="match status" value="1"/>
</dbReference>
<comment type="caution">
    <text evidence="12">The sequence shown here is derived from an EMBL/GenBank/DDBJ whole genome shotgun (WGS) entry which is preliminary data.</text>
</comment>
<keyword evidence="5 9" id="KW-0798">TonB box</keyword>
<dbReference type="InterPro" id="IPR036942">
    <property type="entry name" value="Beta-barrel_TonB_sf"/>
</dbReference>
<feature type="domain" description="TonB-dependent receptor plug" evidence="11">
    <location>
        <begin position="102"/>
        <end position="223"/>
    </location>
</feature>
<evidence type="ECO:0000256" key="7">
    <source>
        <dbReference type="ARBA" id="ARBA00023237"/>
    </source>
</evidence>
<dbReference type="PROSITE" id="PS52016">
    <property type="entry name" value="TONB_DEPENDENT_REC_3"/>
    <property type="match status" value="1"/>
</dbReference>
<dbReference type="InterPro" id="IPR012910">
    <property type="entry name" value="Plug_dom"/>
</dbReference>
<proteinExistence type="inferred from homology"/>
<dbReference type="SUPFAM" id="SSF49464">
    <property type="entry name" value="Carboxypeptidase regulatory domain-like"/>
    <property type="match status" value="1"/>
</dbReference>
<evidence type="ECO:0000313" key="13">
    <source>
        <dbReference type="Proteomes" id="UP001500433"/>
    </source>
</evidence>
<keyword evidence="7 8" id="KW-0998">Cell outer membrane</keyword>
<dbReference type="InterPro" id="IPR008969">
    <property type="entry name" value="CarboxyPept-like_regulatory"/>
</dbReference>
<organism evidence="12 13">
    <name type="scientific">Flaviramulus aquimarinus</name>
    <dbReference type="NCBI Taxonomy" id="1170456"/>
    <lineage>
        <taxon>Bacteria</taxon>
        <taxon>Pseudomonadati</taxon>
        <taxon>Bacteroidota</taxon>
        <taxon>Flavobacteriia</taxon>
        <taxon>Flavobacteriales</taxon>
        <taxon>Flavobacteriaceae</taxon>
        <taxon>Flaviramulus</taxon>
    </lineage>
</organism>
<evidence type="ECO:0000256" key="3">
    <source>
        <dbReference type="ARBA" id="ARBA00022452"/>
    </source>
</evidence>
<evidence type="ECO:0000256" key="1">
    <source>
        <dbReference type="ARBA" id="ARBA00004571"/>
    </source>
</evidence>
<sequence length="964" mass="104112">MFLGISGALMGQEVSGTVTDDSGPLPGVSVVVKGTTSGTTTDFDGNYLVSANNGDTLVFSYVGYDTQEVVVSGSQINVILKSGVALDEVVLIGSRNKNRTAIDTPVPVDVIDVTELTTTAPQVTVNQILNYAAPSFSSNSQTIADGTDHLDPAQLRGLGPDQVLVLVNGKRRHQSSLVNVNGSVGRGSVGTDLNAIPAAAIKRIEVLRDGAAAQYGSDAVAGVINIVLKDQTDGLEIGLSSGANFTEKANRQTGGTDGENFQLDTNYGLKIGDNGGFINFTGSFYSRNYASRSRAYTGTIYNVYNVGERQFGGFDGATDEINTNGLASYASSVLGSNGGIADIYNAALTDGETSTISDLITDFSLSAADAEAAVRLRRDVSDYEVGERGQDRLDFSMRVGQSRLRSGKFFANMSIPLDDNSTELYAAAGASFRAGLSTGFYRRPAQERAFTGLYPNGFLPQIHSNIVDKSVLTGIKGKLGDWDVDFSNSWGRNSFNFDIRNSANATLQGASDLSYEAGGFSFQQNTLNLDATRFFDDVLSGLNIAWGAEYRAENYMIEAGSEGSYGLYNDNGDLITDDSAPVGPADERVYDNLYRRRPAGVQVFPGYRPQNEVDKWRNSIAGYIDVEADFSENVLVSGAVRYENYSDFGGTLNGKLATRIKASENFNIRGAVSTGFRAPSLHQIYFNSVSTLFVGGEGFQVLTAKNDSKIARDIGISQLEEETSVSVSLGFTAKIPSLNLKLTVDGYITNVNDRITLTDQIRRTDFDGNPGIQDLFTQAEAERVQFFGNFVDTKTQGLDIVISHRANIGENMTLNNDFSATFSDNEVTDVHIPTDLQGEGVDTRIVSAGSRAFIENAFPRTKANLSHNLKCKNWNFFLRNALFGEVFDADTNQNYASKVITDLTIGYKFSDDLRLTLGANNLLDVYPDEVPAGSTGGDQFIYSRRVSQFGTTGRQLFARLNFEL</sequence>
<dbReference type="Gene3D" id="2.40.170.20">
    <property type="entry name" value="TonB-dependent receptor, beta-barrel domain"/>
    <property type="match status" value="1"/>
</dbReference>
<dbReference type="InterPro" id="IPR039426">
    <property type="entry name" value="TonB-dep_rcpt-like"/>
</dbReference>
<protein>
    <submittedName>
        <fullName evidence="12">TonB-dependent receptor</fullName>
    </submittedName>
</protein>
<dbReference type="PANTHER" id="PTHR47234:SF3">
    <property type="entry name" value="SECRETIN_TONB SHORT N-TERMINAL DOMAIN-CONTAINING PROTEIN"/>
    <property type="match status" value="1"/>
</dbReference>
<evidence type="ECO:0000256" key="9">
    <source>
        <dbReference type="RuleBase" id="RU003357"/>
    </source>
</evidence>
<dbReference type="InterPro" id="IPR037066">
    <property type="entry name" value="Plug_dom_sf"/>
</dbReference>
<dbReference type="SUPFAM" id="SSF56935">
    <property type="entry name" value="Porins"/>
    <property type="match status" value="1"/>
</dbReference>
<evidence type="ECO:0000256" key="5">
    <source>
        <dbReference type="ARBA" id="ARBA00023077"/>
    </source>
</evidence>
<keyword evidence="2 8" id="KW-0813">Transport</keyword>
<evidence type="ECO:0000259" key="10">
    <source>
        <dbReference type="Pfam" id="PF00593"/>
    </source>
</evidence>
<keyword evidence="4 8" id="KW-0812">Transmembrane</keyword>
<comment type="subcellular location">
    <subcellularLocation>
        <location evidence="1 8">Cell outer membrane</location>
        <topology evidence="1 8">Multi-pass membrane protein</topology>
    </subcellularLocation>
</comment>
<evidence type="ECO:0000256" key="8">
    <source>
        <dbReference type="PROSITE-ProRule" id="PRU01360"/>
    </source>
</evidence>
<keyword evidence="6 8" id="KW-0472">Membrane</keyword>
<keyword evidence="13" id="KW-1185">Reference proteome</keyword>
<dbReference type="EMBL" id="BAABJH010000002">
    <property type="protein sequence ID" value="GAA4895181.1"/>
    <property type="molecule type" value="Genomic_DNA"/>
</dbReference>
<evidence type="ECO:0000256" key="6">
    <source>
        <dbReference type="ARBA" id="ARBA00023136"/>
    </source>
</evidence>
<dbReference type="Pfam" id="PF13715">
    <property type="entry name" value="CarbopepD_reg_2"/>
    <property type="match status" value="1"/>
</dbReference>
<name>A0ABP9F8N2_9FLAO</name>
<gene>
    <name evidence="12" type="ORF">GCM10023311_19870</name>
</gene>
<keyword evidence="12" id="KW-0675">Receptor</keyword>
<keyword evidence="3 8" id="KW-1134">Transmembrane beta strand</keyword>
<evidence type="ECO:0000259" key="11">
    <source>
        <dbReference type="Pfam" id="PF07715"/>
    </source>
</evidence>